<feature type="compositionally biased region" description="Polar residues" evidence="1">
    <location>
        <begin position="840"/>
        <end position="853"/>
    </location>
</feature>
<sequence>MELLYSSTPTNPNSLSFTPPFLTKFPNKCWNPKSTFRYRKPSKNPSFSIYLRSCNSTKFQAFAQFGRPTSRRNSLRKKLIEDRKVNQNSVPLNPSSDFQLLNSNFDDSESKLNYDNVRESEFSNWVADDKVKEGEFSNDSVAEVSEFKESSRKGFGESILLRKLESWIEQYKRDSEYWGIGSGQIFTIYQGSDRNVERVLVNEDEILRRSRIERRGLEGSPEVNLKILQAESLAREMESGANVIPRNSSVAKFVVQGEESGFGKTIQGFTLQPDFLPKLSRVGRMMVYVLIALWALKKLFGSGNKEEKYTELEKEMMRRKMKARQEKEVLEKGSLEVEVVQESSEQPLDSFEKPNLDRKELMNTIVSAKSLNGKLALQDSSNSMTSKSSKFDLKVQEIKNMARKAREIEQMEHSLVGNDKKETQPLNDEFSDETKVIEQHTEEGANTLTNLLDRVCREAMGSDNNTADFSKLDSVEDEDFQSSSTLYGEISGDMQSTKHQKHSEENLDLADDAPLVDSKKAKNGSVQVKPRVIRSVKEAREYLSKKRDKNEDCQTEPVLGSDALSRLQRDKNENQVGDMANNAFTYAILDGTSDSPPAKNASKDCSPKDKKFDDITIHKPEESDEGDNIGDVQRRQSSLDHEGNGGISLTEPTQKQENWIEENFSEFEPIVQKIGVGFRDNYMVSRKKEDQESSTNIAELGSDKDDDSELEWMKDESLREIVLQVRENELVGRDPFYMMDTEDKVTFFKGLEKKVEKENQKLLKLHGWLHSNIENLDYGADGISIYDPPEKIIPRWKGPPIEKSPEFLNYFQEQRKAIFSENAGISYPVKKDDNLLEKSIPQSNENIPNSLSANDPRKKNKTDSKTVIEASDGSVRAGKKLGKEFWQHTKKWSQGFVESYNAETDPEIKTTMKDMGKDLDRWITEKEIQEAAEFMTNMPEKSKEFMEKKLSKLKREMELFGPQAVVSKYREYAEVKEEDYLWWLDLPYVLCIELYTDDNEEQRIGFYSLEMAQDLELEPKPYHIIGFEDTNDCKNLCYIIQAQMEMLGNGHAFVVPQPPKDVFRDAKANGFGVTVIRKGELQLHVDQTLEEVEEQITEIGSKIYHDRIMQERSMDVSSLMKGVFGFSGKPIRRKKMKKMMKDVTGFSGKPTKRKRSKQMLKKPKQKER</sequence>
<name>A0A2P6SIH4_ROSCH</name>
<feature type="region of interest" description="Disordered" evidence="1">
    <location>
        <begin position="840"/>
        <end position="871"/>
    </location>
</feature>
<keyword evidence="3" id="KW-1185">Reference proteome</keyword>
<evidence type="ECO:0008006" key="4">
    <source>
        <dbReference type="Google" id="ProtNLM"/>
    </source>
</evidence>
<reference evidence="2 3" key="1">
    <citation type="journal article" date="2018" name="Nat. Genet.">
        <title>The Rosa genome provides new insights in the design of modern roses.</title>
        <authorList>
            <person name="Bendahmane M."/>
        </authorList>
    </citation>
    <scope>NUCLEOTIDE SEQUENCE [LARGE SCALE GENOMIC DNA]</scope>
    <source>
        <strain evidence="3">cv. Old Blush</strain>
    </source>
</reference>
<feature type="compositionally biased region" description="Basic and acidic residues" evidence="1">
    <location>
        <begin position="855"/>
        <end position="866"/>
    </location>
</feature>
<organism evidence="2 3">
    <name type="scientific">Rosa chinensis</name>
    <name type="common">China rose</name>
    <dbReference type="NCBI Taxonomy" id="74649"/>
    <lineage>
        <taxon>Eukaryota</taxon>
        <taxon>Viridiplantae</taxon>
        <taxon>Streptophyta</taxon>
        <taxon>Embryophyta</taxon>
        <taxon>Tracheophyta</taxon>
        <taxon>Spermatophyta</taxon>
        <taxon>Magnoliopsida</taxon>
        <taxon>eudicotyledons</taxon>
        <taxon>Gunneridae</taxon>
        <taxon>Pentapetalae</taxon>
        <taxon>rosids</taxon>
        <taxon>fabids</taxon>
        <taxon>Rosales</taxon>
        <taxon>Rosaceae</taxon>
        <taxon>Rosoideae</taxon>
        <taxon>Rosoideae incertae sedis</taxon>
        <taxon>Rosa</taxon>
    </lineage>
</organism>
<dbReference type="STRING" id="74649.A0A2P6SIH4"/>
<feature type="compositionally biased region" description="Basic residues" evidence="1">
    <location>
        <begin position="1150"/>
        <end position="1168"/>
    </location>
</feature>
<dbReference type="PANTHER" id="PTHR34962:SF1">
    <property type="entry name" value="EMBRYO DEFECTIVE 1703-RELATED"/>
    <property type="match status" value="1"/>
</dbReference>
<feature type="region of interest" description="Disordered" evidence="1">
    <location>
        <begin position="593"/>
        <end position="656"/>
    </location>
</feature>
<protein>
    <recommendedName>
        <fullName evidence="4">Embryo defective 1703 protein</fullName>
    </recommendedName>
</protein>
<dbReference type="OMA" id="EYWGIGS"/>
<accession>A0A2P6SIH4</accession>
<evidence type="ECO:0000313" key="2">
    <source>
        <dbReference type="EMBL" id="PRQ58463.1"/>
    </source>
</evidence>
<evidence type="ECO:0000256" key="1">
    <source>
        <dbReference type="SAM" id="MobiDB-lite"/>
    </source>
</evidence>
<proteinExistence type="predicted"/>
<dbReference type="EMBL" id="PDCK01000039">
    <property type="protein sequence ID" value="PRQ58463.1"/>
    <property type="molecule type" value="Genomic_DNA"/>
</dbReference>
<feature type="compositionally biased region" description="Basic and acidic residues" evidence="1">
    <location>
        <begin position="601"/>
        <end position="621"/>
    </location>
</feature>
<dbReference type="OrthoDB" id="611606at2759"/>
<dbReference type="Proteomes" id="UP000238479">
    <property type="component" value="Chromosome 1"/>
</dbReference>
<feature type="compositionally biased region" description="Basic and acidic residues" evidence="1">
    <location>
        <begin position="632"/>
        <end position="643"/>
    </location>
</feature>
<gene>
    <name evidence="2" type="ORF">RchiOBHm_Chr1g0359591</name>
</gene>
<dbReference type="AlphaFoldDB" id="A0A2P6SIH4"/>
<evidence type="ECO:0000313" key="3">
    <source>
        <dbReference type="Proteomes" id="UP000238479"/>
    </source>
</evidence>
<comment type="caution">
    <text evidence="2">The sequence shown here is derived from an EMBL/GenBank/DDBJ whole genome shotgun (WGS) entry which is preliminary data.</text>
</comment>
<feature type="region of interest" description="Disordered" evidence="1">
    <location>
        <begin position="1139"/>
        <end position="1168"/>
    </location>
</feature>
<dbReference type="Gramene" id="PRQ58463">
    <property type="protein sequence ID" value="PRQ58463"/>
    <property type="gene ID" value="RchiOBHm_Chr1g0359591"/>
</dbReference>
<feature type="region of interest" description="Disordered" evidence="1">
    <location>
        <begin position="544"/>
        <end position="567"/>
    </location>
</feature>
<dbReference type="PANTHER" id="PTHR34962">
    <property type="entry name" value="EMBRYO DEFECTIVE 1703-RELATED"/>
    <property type="match status" value="1"/>
</dbReference>
<feature type="region of interest" description="Disordered" evidence="1">
    <location>
        <begin position="686"/>
        <end position="709"/>
    </location>
</feature>